<gene>
    <name evidence="2" type="ORF">FOZ62_021235</name>
    <name evidence="3" type="ORF">FOZ63_016556</name>
</gene>
<dbReference type="Proteomes" id="UP000574390">
    <property type="component" value="Unassembled WGS sequence"/>
</dbReference>
<evidence type="ECO:0000313" key="4">
    <source>
        <dbReference type="Proteomes" id="UP000553632"/>
    </source>
</evidence>
<protein>
    <submittedName>
        <fullName evidence="3">Uncharacterized protein</fullName>
    </submittedName>
</protein>
<keyword evidence="4" id="KW-1185">Reference proteome</keyword>
<sequence length="225" mass="26131">MVAIVRFSSVVGLVSALQSWFPTRVGSWLARISSGGQDSDQIPEVIVIENFDKNRKNLEKEFEKHSHEAVFREVVKDPHGKRFEINQHNTEQVCLFKYRRGFWGATLLFTPEDTRVTDDHTKPIFRISNYPDGRAEVEYLKNVSHVAEGPSGAIEDMIRDFNPFAHLKDTIRNHLSPKLRCVSLFYEIMSHPPPGGYPKGFEGFRMFMKDKHKEGIQKIEQWKRR</sequence>
<dbReference type="EMBL" id="JABANM010031168">
    <property type="protein sequence ID" value="KAF4705038.1"/>
    <property type="molecule type" value="Genomic_DNA"/>
</dbReference>
<feature type="signal peptide" evidence="1">
    <location>
        <begin position="1"/>
        <end position="16"/>
    </location>
</feature>
<organism evidence="3 4">
    <name type="scientific">Perkinsus olseni</name>
    <name type="common">Perkinsus atlanticus</name>
    <dbReference type="NCBI Taxonomy" id="32597"/>
    <lineage>
        <taxon>Eukaryota</taxon>
        <taxon>Sar</taxon>
        <taxon>Alveolata</taxon>
        <taxon>Perkinsozoa</taxon>
        <taxon>Perkinsea</taxon>
        <taxon>Perkinsida</taxon>
        <taxon>Perkinsidae</taxon>
        <taxon>Perkinsus</taxon>
    </lineage>
</organism>
<evidence type="ECO:0000313" key="2">
    <source>
        <dbReference type="EMBL" id="KAF4705038.1"/>
    </source>
</evidence>
<evidence type="ECO:0000313" key="3">
    <source>
        <dbReference type="EMBL" id="KAF4758811.1"/>
    </source>
</evidence>
<evidence type="ECO:0000313" key="5">
    <source>
        <dbReference type="Proteomes" id="UP000574390"/>
    </source>
</evidence>
<dbReference type="EMBL" id="JABANO010000953">
    <property type="protein sequence ID" value="KAF4758811.1"/>
    <property type="molecule type" value="Genomic_DNA"/>
</dbReference>
<accession>A0A7J6UP72</accession>
<evidence type="ECO:0000256" key="1">
    <source>
        <dbReference type="SAM" id="SignalP"/>
    </source>
</evidence>
<dbReference type="AlphaFoldDB" id="A0A7J6UP72"/>
<comment type="caution">
    <text evidence="3">The sequence shown here is derived from an EMBL/GenBank/DDBJ whole genome shotgun (WGS) entry which is preliminary data.</text>
</comment>
<keyword evidence="1" id="KW-0732">Signal</keyword>
<proteinExistence type="predicted"/>
<name>A0A7J6UP72_PEROL</name>
<feature type="chain" id="PRO_5036400794" evidence="1">
    <location>
        <begin position="17"/>
        <end position="225"/>
    </location>
</feature>
<reference evidence="4 5" key="1">
    <citation type="submission" date="2020-04" db="EMBL/GenBank/DDBJ databases">
        <title>Perkinsus olseni comparative genomics.</title>
        <authorList>
            <person name="Bogema D.R."/>
        </authorList>
    </citation>
    <scope>NUCLEOTIDE SEQUENCE [LARGE SCALE GENOMIC DNA]</scope>
    <source>
        <strain evidence="2">ATCC PRA-205</strain>
        <strain evidence="3 4">ATCC PRA-207</strain>
    </source>
</reference>
<dbReference type="Proteomes" id="UP000553632">
    <property type="component" value="Unassembled WGS sequence"/>
</dbReference>